<dbReference type="PANTHER" id="PTHR11902">
    <property type="entry name" value="ENOLASE"/>
    <property type="match status" value="1"/>
</dbReference>
<dbReference type="SMART" id="SM01192">
    <property type="entry name" value="Enolase_C"/>
    <property type="match status" value="1"/>
</dbReference>
<feature type="compositionally biased region" description="Basic residues" evidence="9">
    <location>
        <begin position="272"/>
        <end position="281"/>
    </location>
</feature>
<dbReference type="Proteomes" id="UP001652642">
    <property type="component" value="Chromosome 3"/>
</dbReference>
<gene>
    <name evidence="13" type="primary">ENO4</name>
</gene>
<keyword evidence="5" id="KW-0456">Lyase</keyword>
<dbReference type="Gene3D" id="3.30.390.10">
    <property type="entry name" value="Enolase-like, N-terminal domain"/>
    <property type="match status" value="1"/>
</dbReference>
<feature type="region of interest" description="Disordered" evidence="9">
    <location>
        <begin position="240"/>
        <end position="284"/>
    </location>
</feature>
<comment type="catalytic activity">
    <reaction evidence="8">
        <text>(2R)-2-phosphoglycerate = phosphoenolpyruvate + H2O</text>
        <dbReference type="Rhea" id="RHEA:10164"/>
        <dbReference type="ChEBI" id="CHEBI:15377"/>
        <dbReference type="ChEBI" id="CHEBI:58289"/>
        <dbReference type="ChEBI" id="CHEBI:58702"/>
        <dbReference type="EC" id="4.2.1.11"/>
    </reaction>
</comment>
<evidence type="ECO:0000256" key="6">
    <source>
        <dbReference type="ARBA" id="ARBA00031125"/>
    </source>
</evidence>
<evidence type="ECO:0000256" key="2">
    <source>
        <dbReference type="ARBA" id="ARBA00009604"/>
    </source>
</evidence>
<dbReference type="SMART" id="SM01193">
    <property type="entry name" value="Enolase_N"/>
    <property type="match status" value="1"/>
</dbReference>
<dbReference type="PANTHER" id="PTHR11902:SF30">
    <property type="entry name" value="ENOLASE 4"/>
    <property type="match status" value="1"/>
</dbReference>
<sequence length="636" mass="70914">MGEGAHVGGMRQGRRTCTFPGLGEESKQPAPRGTFGSQIPRESRNLESGKARVRRSPSNGFFELQREAMARRESGAGGGQPQQRRFTVTDLKHQAAEYYRNNEVPQRLEEVLNAMFYQRPADFYGYLANYFSGLSKPPVICKIFGKKILDGISRPALEVEVYCRVRDSDKNICSAILSSHAEMLENASPEAVDADEKERCESISTAIEWINESFNEMLKGLQPTDQHNIDKLLGEYFTKKAEEDNERRKTEKENESQEAVLTVPQAAAAPSGKKKSNKPGKKASVMEKPILPAEPHEPEVPGSMAIGCISLAAAKAAAAIREMPLYLHIALLKSNQEISKELAMPLPMMTILSCGKSSPGRLNLMKEIMLIPPTWLTVKQAIERFLDIQKQVLKLIELQPSSVGDGKKSATRDAGKKVPPPVLKKISHLGCLVMGSENLEQPLTWIQTACTNLSLELGIDMYLGINCAAHELMDYDRQQWIALRNTLGSKCYIVAEDFCRNMSKLLEDKSLSTPKCSGLIFKHTNEAKISDLLEMTQLLDGRRRISVLGSPDGESLDDSLVDLAVGLGTRFIKLGGLLRGERVTKYNRLLAIEEELGKNGKLCERDDHEFIDFTEEEEEEEEEYEYIDFVTVQPTV</sequence>
<feature type="compositionally biased region" description="Basic and acidic residues" evidence="9">
    <location>
        <begin position="240"/>
        <end position="255"/>
    </location>
</feature>
<feature type="compositionally biased region" description="Basic and acidic residues" evidence="9">
    <location>
        <begin position="41"/>
        <end position="50"/>
    </location>
</feature>
<dbReference type="GeneID" id="110071992"/>
<evidence type="ECO:0000256" key="9">
    <source>
        <dbReference type="SAM" id="MobiDB-lite"/>
    </source>
</evidence>
<accession>A0ABM5G1T3</accession>
<dbReference type="InterPro" id="IPR047500">
    <property type="entry name" value="DD_ENO4"/>
</dbReference>
<dbReference type="CDD" id="cd22974">
    <property type="entry name" value="DD_ENO4"/>
    <property type="match status" value="1"/>
</dbReference>
<evidence type="ECO:0000256" key="3">
    <source>
        <dbReference type="ARBA" id="ARBA00012058"/>
    </source>
</evidence>
<dbReference type="EC" id="4.2.1.11" evidence="3"/>
<evidence type="ECO:0000256" key="4">
    <source>
        <dbReference type="ARBA" id="ARBA00023152"/>
    </source>
</evidence>
<evidence type="ECO:0000259" key="10">
    <source>
        <dbReference type="SMART" id="SM01192"/>
    </source>
</evidence>
<evidence type="ECO:0000313" key="13">
    <source>
        <dbReference type="RefSeq" id="XP_072851597.1"/>
    </source>
</evidence>
<dbReference type="SUPFAM" id="SSF51604">
    <property type="entry name" value="Enolase C-terminal domain-like"/>
    <property type="match status" value="1"/>
</dbReference>
<comment type="similarity">
    <text evidence="2">Belongs to the enolase family.</text>
</comment>
<dbReference type="Gene3D" id="3.20.20.120">
    <property type="entry name" value="Enolase-like C-terminal domain"/>
    <property type="match status" value="2"/>
</dbReference>
<evidence type="ECO:0000313" key="12">
    <source>
        <dbReference type="Proteomes" id="UP001652642"/>
    </source>
</evidence>
<feature type="compositionally biased region" description="Gly residues" evidence="9">
    <location>
        <begin position="1"/>
        <end position="11"/>
    </location>
</feature>
<dbReference type="InterPro" id="IPR020810">
    <property type="entry name" value="Enolase_C"/>
</dbReference>
<dbReference type="InterPro" id="IPR029017">
    <property type="entry name" value="Enolase-like_N"/>
</dbReference>
<feature type="region of interest" description="Disordered" evidence="9">
    <location>
        <begin position="1"/>
        <end position="58"/>
    </location>
</feature>
<protein>
    <recommendedName>
        <fullName evidence="7">Enolase 4</fullName>
        <ecNumber evidence="3">4.2.1.11</ecNumber>
    </recommendedName>
    <alternativeName>
        <fullName evidence="6">2-phospho-D-glycerate hydro-lyase</fullName>
    </alternativeName>
</protein>
<keyword evidence="4" id="KW-0324">Glycolysis</keyword>
<dbReference type="Pfam" id="PF00113">
    <property type="entry name" value="Enolase_C"/>
    <property type="match status" value="1"/>
</dbReference>
<keyword evidence="12" id="KW-1185">Reference proteome</keyword>
<evidence type="ECO:0000259" key="11">
    <source>
        <dbReference type="SMART" id="SM01193"/>
    </source>
</evidence>
<feature type="domain" description="Enolase N-terminal" evidence="11">
    <location>
        <begin position="140"/>
        <end position="329"/>
    </location>
</feature>
<dbReference type="InterPro" id="IPR020811">
    <property type="entry name" value="Enolase_N"/>
</dbReference>
<name>A0ABM5G1T3_9SAUR</name>
<dbReference type="RefSeq" id="XP_072851597.1">
    <property type="nucleotide sequence ID" value="XM_072995496.1"/>
</dbReference>
<dbReference type="InterPro" id="IPR036849">
    <property type="entry name" value="Enolase-like_C_sf"/>
</dbReference>
<evidence type="ECO:0000256" key="7">
    <source>
        <dbReference type="ARBA" id="ARBA00034855"/>
    </source>
</evidence>
<dbReference type="SUPFAM" id="SSF54826">
    <property type="entry name" value="Enolase N-terminal domain-like"/>
    <property type="match status" value="1"/>
</dbReference>
<evidence type="ECO:0000256" key="5">
    <source>
        <dbReference type="ARBA" id="ARBA00023239"/>
    </source>
</evidence>
<proteinExistence type="inferred from homology"/>
<feature type="domain" description="Enolase C-terminal TIM barrel" evidence="10">
    <location>
        <begin position="341"/>
        <end position="610"/>
    </location>
</feature>
<evidence type="ECO:0000256" key="1">
    <source>
        <dbReference type="ARBA" id="ARBA00005031"/>
    </source>
</evidence>
<organism evidence="12 13">
    <name type="scientific">Pogona vitticeps</name>
    <name type="common">central bearded dragon</name>
    <dbReference type="NCBI Taxonomy" id="103695"/>
    <lineage>
        <taxon>Eukaryota</taxon>
        <taxon>Metazoa</taxon>
        <taxon>Chordata</taxon>
        <taxon>Craniata</taxon>
        <taxon>Vertebrata</taxon>
        <taxon>Euteleostomi</taxon>
        <taxon>Lepidosauria</taxon>
        <taxon>Squamata</taxon>
        <taxon>Bifurcata</taxon>
        <taxon>Unidentata</taxon>
        <taxon>Episquamata</taxon>
        <taxon>Toxicofera</taxon>
        <taxon>Iguania</taxon>
        <taxon>Acrodonta</taxon>
        <taxon>Agamidae</taxon>
        <taxon>Amphibolurinae</taxon>
        <taxon>Pogona</taxon>
    </lineage>
</organism>
<reference evidence="13" key="1">
    <citation type="submission" date="2025-08" db="UniProtKB">
        <authorList>
            <consortium name="RefSeq"/>
        </authorList>
    </citation>
    <scope>IDENTIFICATION</scope>
</reference>
<evidence type="ECO:0000256" key="8">
    <source>
        <dbReference type="ARBA" id="ARBA00048333"/>
    </source>
</evidence>
<comment type="pathway">
    <text evidence="1">Carbohydrate degradation; glycolysis; pyruvate from D-glyceraldehyde 3-phosphate: step 4/5.</text>
</comment>
<dbReference type="InterPro" id="IPR000941">
    <property type="entry name" value="Enolase"/>
</dbReference>